<dbReference type="STRING" id="1346791.M529_15145"/>
<keyword evidence="6" id="KW-0175">Coiled coil</keyword>
<sequence length="588" mass="61744">MTIALNVTHSFLGQPWRWRGGGADARNPGYRPDDLVTQLLLARGCPREGVEAHRNPTIRHFMPDPSLFRDMDAAADRLADAVQRSEDVRIFGDYDVDGATSAALLIRLLRDIGLTARPYIPDRLMEGYGPSGEALVRLAGEGATLIVTVDCGAQAFEALAMAKRAGVDVVVIDHHKCATDLPQALALVNPNRLDEVPEAAAHGHLAAVGVAFLLGAALIRTLRARGWFAARPEPALMELLDIVALGTVADVAQLKGLNRAFVAQGLKVMAKRRNIGLAALIDASRLSRAPLCHDLGFALGPRINAGGRVGKADLGVRLLTTGDPAEAARIAEELDRLNEERRAIEATVQEQAEELLERQGNRAVAIVAREGWHPGVIGIVAGRIKEKVGRPAIVVALDEQGIGKGSGRSVSGVDLGAAVLAAKDSGLLVAGGGHAMAAGLTIAADKMDALADFLDDRLAGAVARARDGRALLLDAVLAPGGVNPDFVSAIEAGGPYGAGWPAPLVAAGPMRVVKADVVGNGHLRAVMAGDDGRSIKTIAFRQAESALGQAILAAPRDRRLWVAGRAKIDDWGARPAAELHLEDAAWAD</sequence>
<reference evidence="10 11" key="1">
    <citation type="journal article" date="2013" name="Genome Announc.">
        <title>Draft Genome Sequence of Sphingobium ummariense Strain RL-3, a Hexachlorocyclohexane-Degrading Bacterium.</title>
        <authorList>
            <person name="Kohli P."/>
            <person name="Dua A."/>
            <person name="Sangwan N."/>
            <person name="Oldach P."/>
            <person name="Khurana J.P."/>
            <person name="Lal R."/>
        </authorList>
    </citation>
    <scope>NUCLEOTIDE SEQUENCE [LARGE SCALE GENOMIC DNA]</scope>
    <source>
        <strain evidence="10 11">RL-3</strain>
    </source>
</reference>
<dbReference type="OrthoDB" id="9809852at2"/>
<dbReference type="EMBL" id="AUWY01000103">
    <property type="protein sequence ID" value="EQB31338.1"/>
    <property type="molecule type" value="Genomic_DNA"/>
</dbReference>
<feature type="domain" description="DHHA1" evidence="8">
    <location>
        <begin position="365"/>
        <end position="459"/>
    </location>
</feature>
<feature type="domain" description="DDH" evidence="7">
    <location>
        <begin position="88"/>
        <end position="247"/>
    </location>
</feature>
<dbReference type="Proteomes" id="UP000015523">
    <property type="component" value="Unassembled WGS sequence"/>
</dbReference>
<organism evidence="10 11">
    <name type="scientific">Sphingobium ummariense RL-3</name>
    <dbReference type="NCBI Taxonomy" id="1346791"/>
    <lineage>
        <taxon>Bacteria</taxon>
        <taxon>Pseudomonadati</taxon>
        <taxon>Pseudomonadota</taxon>
        <taxon>Alphaproteobacteria</taxon>
        <taxon>Sphingomonadales</taxon>
        <taxon>Sphingomonadaceae</taxon>
        <taxon>Sphingobium</taxon>
    </lineage>
</organism>
<accession>T0KCV9</accession>
<dbReference type="PANTHER" id="PTHR30255:SF2">
    <property type="entry name" value="SINGLE-STRANDED-DNA-SPECIFIC EXONUCLEASE RECJ"/>
    <property type="match status" value="1"/>
</dbReference>
<dbReference type="InterPro" id="IPR051673">
    <property type="entry name" value="SSDNA_exonuclease_RecJ"/>
</dbReference>
<dbReference type="GO" id="GO:0006310">
    <property type="term" value="P:DNA recombination"/>
    <property type="evidence" value="ECO:0007669"/>
    <property type="project" value="InterPro"/>
</dbReference>
<dbReference type="InterPro" id="IPR004610">
    <property type="entry name" value="RecJ"/>
</dbReference>
<evidence type="ECO:0000259" key="9">
    <source>
        <dbReference type="Pfam" id="PF17768"/>
    </source>
</evidence>
<dbReference type="Pfam" id="PF17768">
    <property type="entry name" value="RecJ_OB"/>
    <property type="match status" value="1"/>
</dbReference>
<comment type="caution">
    <text evidence="10">The sequence shown here is derived from an EMBL/GenBank/DDBJ whole genome shotgun (WGS) entry which is preliminary data.</text>
</comment>
<evidence type="ECO:0000256" key="1">
    <source>
        <dbReference type="ARBA" id="ARBA00005915"/>
    </source>
</evidence>
<dbReference type="RefSeq" id="WP_021318771.1">
    <property type="nucleotide sequence ID" value="NZ_AUWY01000103.1"/>
</dbReference>
<evidence type="ECO:0000313" key="11">
    <source>
        <dbReference type="Proteomes" id="UP000015523"/>
    </source>
</evidence>
<evidence type="ECO:0000256" key="3">
    <source>
        <dbReference type="ARBA" id="ARBA00022722"/>
    </source>
</evidence>
<dbReference type="GO" id="GO:0008409">
    <property type="term" value="F:5'-3' exonuclease activity"/>
    <property type="evidence" value="ECO:0007669"/>
    <property type="project" value="InterPro"/>
</dbReference>
<keyword evidence="4" id="KW-0378">Hydrolase</keyword>
<dbReference type="AlphaFoldDB" id="T0KCV9"/>
<dbReference type="InterPro" id="IPR001667">
    <property type="entry name" value="DDH_dom"/>
</dbReference>
<dbReference type="Pfam" id="PF02272">
    <property type="entry name" value="DHHA1"/>
    <property type="match status" value="1"/>
</dbReference>
<dbReference type="PANTHER" id="PTHR30255">
    <property type="entry name" value="SINGLE-STRANDED-DNA-SPECIFIC EXONUCLEASE RECJ"/>
    <property type="match status" value="1"/>
</dbReference>
<dbReference type="InterPro" id="IPR003156">
    <property type="entry name" value="DHHA1_dom"/>
</dbReference>
<dbReference type="Gene3D" id="3.90.1640.30">
    <property type="match status" value="1"/>
</dbReference>
<dbReference type="Pfam" id="PF01368">
    <property type="entry name" value="DHH"/>
    <property type="match status" value="1"/>
</dbReference>
<dbReference type="eggNOG" id="COG0608">
    <property type="taxonomic scope" value="Bacteria"/>
</dbReference>
<evidence type="ECO:0000313" key="10">
    <source>
        <dbReference type="EMBL" id="EQB31338.1"/>
    </source>
</evidence>
<dbReference type="GO" id="GO:0006281">
    <property type="term" value="P:DNA repair"/>
    <property type="evidence" value="ECO:0007669"/>
    <property type="project" value="InterPro"/>
</dbReference>
<keyword evidence="5" id="KW-0269">Exonuclease</keyword>
<protein>
    <recommendedName>
        <fullName evidence="2">Single-stranded-DNA-specific exonuclease RecJ</fullName>
    </recommendedName>
</protein>
<feature type="domain" description="RecJ OB" evidence="9">
    <location>
        <begin position="473"/>
        <end position="583"/>
    </location>
</feature>
<evidence type="ECO:0000256" key="2">
    <source>
        <dbReference type="ARBA" id="ARBA00019841"/>
    </source>
</evidence>
<dbReference type="GO" id="GO:0003676">
    <property type="term" value="F:nucleic acid binding"/>
    <property type="evidence" value="ECO:0007669"/>
    <property type="project" value="InterPro"/>
</dbReference>
<keyword evidence="3" id="KW-0540">Nuclease</keyword>
<evidence type="ECO:0000259" key="8">
    <source>
        <dbReference type="Pfam" id="PF02272"/>
    </source>
</evidence>
<evidence type="ECO:0000256" key="5">
    <source>
        <dbReference type="ARBA" id="ARBA00022839"/>
    </source>
</evidence>
<dbReference type="PATRIC" id="fig|1346791.3.peg.2914"/>
<dbReference type="InterPro" id="IPR038763">
    <property type="entry name" value="DHH_sf"/>
</dbReference>
<dbReference type="NCBIfam" id="TIGR00644">
    <property type="entry name" value="recJ"/>
    <property type="match status" value="1"/>
</dbReference>
<proteinExistence type="inferred from homology"/>
<dbReference type="SUPFAM" id="SSF64182">
    <property type="entry name" value="DHH phosphoesterases"/>
    <property type="match status" value="1"/>
</dbReference>
<comment type="similarity">
    <text evidence="1">Belongs to the RecJ family.</text>
</comment>
<evidence type="ECO:0000259" key="7">
    <source>
        <dbReference type="Pfam" id="PF01368"/>
    </source>
</evidence>
<feature type="coiled-coil region" evidence="6">
    <location>
        <begin position="327"/>
        <end position="354"/>
    </location>
</feature>
<name>T0KCV9_9SPHN</name>
<dbReference type="InterPro" id="IPR041122">
    <property type="entry name" value="RecJ_OB"/>
</dbReference>
<evidence type="ECO:0000256" key="6">
    <source>
        <dbReference type="SAM" id="Coils"/>
    </source>
</evidence>
<gene>
    <name evidence="10" type="ORF">M529_15145</name>
</gene>
<keyword evidence="11" id="KW-1185">Reference proteome</keyword>
<dbReference type="Gene3D" id="3.10.310.30">
    <property type="match status" value="1"/>
</dbReference>
<evidence type="ECO:0000256" key="4">
    <source>
        <dbReference type="ARBA" id="ARBA00022801"/>
    </source>
</evidence>